<protein>
    <submittedName>
        <fullName evidence="1">Uncharacterized protein</fullName>
    </submittedName>
</protein>
<evidence type="ECO:0000313" key="2">
    <source>
        <dbReference type="Proteomes" id="UP000324222"/>
    </source>
</evidence>
<accession>A0A5B7H5P0</accession>
<sequence length="60" mass="7089">MSSTPVKFLLVLCPLVFYLHFIYQLSLLSLSSRLLFLFNQCCYNLKPDFQFLLIFLQPPN</sequence>
<evidence type="ECO:0000313" key="1">
    <source>
        <dbReference type="EMBL" id="MPC65423.1"/>
    </source>
</evidence>
<dbReference type="AlphaFoldDB" id="A0A5B7H5P0"/>
<comment type="caution">
    <text evidence="1">The sequence shown here is derived from an EMBL/GenBank/DDBJ whole genome shotgun (WGS) entry which is preliminary data.</text>
</comment>
<dbReference type="Proteomes" id="UP000324222">
    <property type="component" value="Unassembled WGS sequence"/>
</dbReference>
<proteinExistence type="predicted"/>
<dbReference type="EMBL" id="VSRR010023360">
    <property type="protein sequence ID" value="MPC65423.1"/>
    <property type="molecule type" value="Genomic_DNA"/>
</dbReference>
<organism evidence="1 2">
    <name type="scientific">Portunus trituberculatus</name>
    <name type="common">Swimming crab</name>
    <name type="synonym">Neptunus trituberculatus</name>
    <dbReference type="NCBI Taxonomy" id="210409"/>
    <lineage>
        <taxon>Eukaryota</taxon>
        <taxon>Metazoa</taxon>
        <taxon>Ecdysozoa</taxon>
        <taxon>Arthropoda</taxon>
        <taxon>Crustacea</taxon>
        <taxon>Multicrustacea</taxon>
        <taxon>Malacostraca</taxon>
        <taxon>Eumalacostraca</taxon>
        <taxon>Eucarida</taxon>
        <taxon>Decapoda</taxon>
        <taxon>Pleocyemata</taxon>
        <taxon>Brachyura</taxon>
        <taxon>Eubrachyura</taxon>
        <taxon>Portunoidea</taxon>
        <taxon>Portunidae</taxon>
        <taxon>Portuninae</taxon>
        <taxon>Portunus</taxon>
    </lineage>
</organism>
<reference evidence="1 2" key="1">
    <citation type="submission" date="2019-05" db="EMBL/GenBank/DDBJ databases">
        <title>Another draft genome of Portunus trituberculatus and its Hox gene families provides insights of decapod evolution.</title>
        <authorList>
            <person name="Jeong J.-H."/>
            <person name="Song I."/>
            <person name="Kim S."/>
            <person name="Choi T."/>
            <person name="Kim D."/>
            <person name="Ryu S."/>
            <person name="Kim W."/>
        </authorList>
    </citation>
    <scope>NUCLEOTIDE SEQUENCE [LARGE SCALE GENOMIC DNA]</scope>
    <source>
        <tissue evidence="1">Muscle</tissue>
    </source>
</reference>
<keyword evidence="2" id="KW-1185">Reference proteome</keyword>
<gene>
    <name evidence="1" type="ORF">E2C01_059557</name>
</gene>
<name>A0A5B7H5P0_PORTR</name>